<feature type="compositionally biased region" description="Acidic residues" evidence="1">
    <location>
        <begin position="130"/>
        <end position="141"/>
    </location>
</feature>
<keyword evidence="3" id="KW-1185">Reference proteome</keyword>
<feature type="region of interest" description="Disordered" evidence="1">
    <location>
        <begin position="79"/>
        <end position="185"/>
    </location>
</feature>
<reference evidence="2" key="1">
    <citation type="journal article" date="2020" name="bioRxiv">
        <title>Comparative genomics of Chlamydomonas.</title>
        <authorList>
            <person name="Craig R.J."/>
            <person name="Hasan A.R."/>
            <person name="Ness R.W."/>
            <person name="Keightley P.D."/>
        </authorList>
    </citation>
    <scope>NUCLEOTIDE SEQUENCE</scope>
    <source>
        <strain evidence="2">CCAP 11/70</strain>
    </source>
</reference>
<evidence type="ECO:0000256" key="1">
    <source>
        <dbReference type="SAM" id="MobiDB-lite"/>
    </source>
</evidence>
<comment type="caution">
    <text evidence="2">The sequence shown here is derived from an EMBL/GenBank/DDBJ whole genome shotgun (WGS) entry which is preliminary data.</text>
</comment>
<dbReference type="EMBL" id="JAEHOE010000046">
    <property type="protein sequence ID" value="KAG2492245.1"/>
    <property type="molecule type" value="Genomic_DNA"/>
</dbReference>
<accession>A0A835Y4A3</accession>
<feature type="compositionally biased region" description="Low complexity" evidence="1">
    <location>
        <begin position="94"/>
        <end position="108"/>
    </location>
</feature>
<dbReference type="SUPFAM" id="SSF52266">
    <property type="entry name" value="SGNH hydrolase"/>
    <property type="match status" value="1"/>
</dbReference>
<protein>
    <recommendedName>
        <fullName evidence="4">SGNH hydrolase-type esterase domain-containing protein</fullName>
    </recommendedName>
</protein>
<feature type="compositionally biased region" description="Basic residues" evidence="1">
    <location>
        <begin position="109"/>
        <end position="123"/>
    </location>
</feature>
<feature type="region of interest" description="Disordered" evidence="1">
    <location>
        <begin position="532"/>
        <end position="586"/>
    </location>
</feature>
<organism evidence="2 3">
    <name type="scientific">Edaphochlamys debaryana</name>
    <dbReference type="NCBI Taxonomy" id="47281"/>
    <lineage>
        <taxon>Eukaryota</taxon>
        <taxon>Viridiplantae</taxon>
        <taxon>Chlorophyta</taxon>
        <taxon>core chlorophytes</taxon>
        <taxon>Chlorophyceae</taxon>
        <taxon>CS clade</taxon>
        <taxon>Chlamydomonadales</taxon>
        <taxon>Chlamydomonadales incertae sedis</taxon>
        <taxon>Edaphochlamys</taxon>
    </lineage>
</organism>
<feature type="compositionally biased region" description="Low complexity" evidence="1">
    <location>
        <begin position="648"/>
        <end position="664"/>
    </location>
</feature>
<dbReference type="PANTHER" id="PTHR34407:SF1">
    <property type="entry name" value="SGNH HYDROLASE-TYPE ESTERASE DOMAIN-CONTAINING PROTEIN"/>
    <property type="match status" value="1"/>
</dbReference>
<evidence type="ECO:0000313" key="3">
    <source>
        <dbReference type="Proteomes" id="UP000612055"/>
    </source>
</evidence>
<dbReference type="Proteomes" id="UP000612055">
    <property type="component" value="Unassembled WGS sequence"/>
</dbReference>
<dbReference type="PANTHER" id="PTHR34407">
    <property type="entry name" value="EXPRESSED PROTEIN"/>
    <property type="match status" value="1"/>
</dbReference>
<proteinExistence type="predicted"/>
<evidence type="ECO:0000313" key="2">
    <source>
        <dbReference type="EMBL" id="KAG2492245.1"/>
    </source>
</evidence>
<name>A0A835Y4A3_9CHLO</name>
<feature type="compositionally biased region" description="Basic and acidic residues" evidence="1">
    <location>
        <begin position="170"/>
        <end position="185"/>
    </location>
</feature>
<dbReference type="AlphaFoldDB" id="A0A835Y4A3"/>
<dbReference type="OrthoDB" id="533717at2759"/>
<sequence>MVDLPERLAGITYQGRADRLRLLLERVRAGDAVRIGAVGGSITGGMSLSCDPNLSPAYHALLTRWLQAVLPPSRPLKVHSRHHANATAEDEESAAAAAAAAAAKAAARSSRRRTRSGTRRRRALLGTRDQEEEEEDQEEEGVDSRVMAAAGVAAAGGAGSGWMGGRRRRLQADPHHGGGREGDVKDANALLRRRLAEEDRGFVGKRMGARRRRVRESAAAVAAAAAGAAAAATSVLAAGGPRLQDAGEGRGWAAADGEEAAAAAAEEGMQALPAPRRSVTEFAADPSDPLLSHHWVNGGLPGTTSAYMSSCMHQHLPPSLSCLPYPPPPYPSCLLPPPLLGTTSAYMSSCMHQHLPLDVDLVLIEYSVNDSPTPSGEFEERRPFERLVRKALELPSRPAVVLVHFFAWDHGEAPYWATAERDLDEFASYYGIPSVSLRAAMFPARQAAALAVRALEEGAKAAVKARRSGVKAEDAAEAFLAAAPPSAAAVSPGAFYLHSPMHPERGGHVVMAEVLATLFLEVMVSNDRIRGGPNGRFGDASANSYTAPLNDDGDDGPGPSKAKAKPKPKSRALSSSASSDNGDHPHHRTLLEAAWDFIQPQTDTYPILVPGDGTQGQELGQALAEQAQGQAQGQGHGGRGLRAHASPRSRSSAKAEAAAAEAGPPEWGDALVAALVRMASALPPPPLVAGNYAAAHGTCYIEHLLTEIVQQPTKGWNWTDEGRNKWGWVAKSLGSTLRIQVDTRVPGQKADPKDPESSNILLGVAYLSSYTDMGRASVTCTSGCTCAPQEIDSWSDRKVSITQVWNFPVSQHAKCVVELKTLGPGKDPETRAARPGSGNKFKLLGLVVGEEAGAATATVDWIRGSTGDAAKALANRDAGLAKQKKKHQEAAAAAAAAAAAQG</sequence>
<feature type="region of interest" description="Disordered" evidence="1">
    <location>
        <begin position="630"/>
        <end position="664"/>
    </location>
</feature>
<gene>
    <name evidence="2" type="ORF">HYH03_009488</name>
</gene>
<feature type="compositionally biased region" description="Low complexity" evidence="1">
    <location>
        <begin position="144"/>
        <end position="153"/>
    </location>
</feature>
<feature type="compositionally biased region" description="Gly residues" evidence="1">
    <location>
        <begin position="154"/>
        <end position="164"/>
    </location>
</feature>
<evidence type="ECO:0008006" key="4">
    <source>
        <dbReference type="Google" id="ProtNLM"/>
    </source>
</evidence>